<dbReference type="Proteomes" id="UP000318571">
    <property type="component" value="Chromosome 5"/>
</dbReference>
<dbReference type="Gene3D" id="3.90.830.10">
    <property type="entry name" value="Syntaxin Binding Protein 1, Chain A, domain 2"/>
    <property type="match status" value="1"/>
</dbReference>
<evidence type="ECO:0000313" key="2">
    <source>
        <dbReference type="EMBL" id="TRY77023.1"/>
    </source>
</evidence>
<dbReference type="Pfam" id="PF00995">
    <property type="entry name" value="Sec1"/>
    <property type="match status" value="1"/>
</dbReference>
<evidence type="ECO:0000256" key="1">
    <source>
        <dbReference type="ARBA" id="ARBA00009884"/>
    </source>
</evidence>
<name>A0A553PH61_TIGCA</name>
<gene>
    <name evidence="2" type="ORF">TCAL_00004</name>
</gene>
<dbReference type="InterPro" id="IPR001619">
    <property type="entry name" value="Sec1-like"/>
</dbReference>
<dbReference type="InterPro" id="IPR043127">
    <property type="entry name" value="Sec-1-like_dom3a"/>
</dbReference>
<keyword evidence="3" id="KW-1185">Reference proteome</keyword>
<dbReference type="OMA" id="QVHIYMI"/>
<dbReference type="InterPro" id="IPR036045">
    <property type="entry name" value="Sec1-like_sf"/>
</dbReference>
<organism evidence="2 3">
    <name type="scientific">Tigriopus californicus</name>
    <name type="common">Marine copepod</name>
    <dbReference type="NCBI Taxonomy" id="6832"/>
    <lineage>
        <taxon>Eukaryota</taxon>
        <taxon>Metazoa</taxon>
        <taxon>Ecdysozoa</taxon>
        <taxon>Arthropoda</taxon>
        <taxon>Crustacea</taxon>
        <taxon>Multicrustacea</taxon>
        <taxon>Hexanauplia</taxon>
        <taxon>Copepoda</taxon>
        <taxon>Harpacticoida</taxon>
        <taxon>Harpacticidae</taxon>
        <taxon>Tigriopus</taxon>
    </lineage>
</organism>
<dbReference type="GO" id="GO:0016192">
    <property type="term" value="P:vesicle-mediated transport"/>
    <property type="evidence" value="ECO:0007669"/>
    <property type="project" value="InterPro"/>
</dbReference>
<dbReference type="InterPro" id="IPR043155">
    <property type="entry name" value="VPS33_dom3b"/>
</dbReference>
<dbReference type="AlphaFoldDB" id="A0A553PH61"/>
<dbReference type="STRING" id="6832.A0A553PH61"/>
<dbReference type="Gene3D" id="3.40.50.1910">
    <property type="match status" value="1"/>
</dbReference>
<comment type="caution">
    <text evidence="2">The sequence shown here is derived from an EMBL/GenBank/DDBJ whole genome shotgun (WGS) entry which is preliminary data.</text>
</comment>
<dbReference type="PANTHER" id="PTHR11679">
    <property type="entry name" value="VESICLE PROTEIN SORTING-ASSOCIATED"/>
    <property type="match status" value="1"/>
</dbReference>
<dbReference type="EMBL" id="VCGU01000004">
    <property type="protein sequence ID" value="TRY77023.1"/>
    <property type="molecule type" value="Genomic_DNA"/>
</dbReference>
<evidence type="ECO:0008006" key="4">
    <source>
        <dbReference type="Google" id="ProtNLM"/>
    </source>
</evidence>
<dbReference type="Gene3D" id="1.25.40.850">
    <property type="match status" value="1"/>
</dbReference>
<dbReference type="SUPFAM" id="SSF56815">
    <property type="entry name" value="Sec1/munc18-like (SM) proteins"/>
    <property type="match status" value="1"/>
</dbReference>
<sequence length="556" mass="61953">MTMGLNTQNLLHLSAENFSALLKSISGEKILILDSGILKPLDKIMGMSLLREAGVKTIHRLENVVPASFLNSALQYVFVLFPTIESSSQVSGILAANGLGNANTSLIYVPKLTRKVSLFLEEHCVLDLVRLYEFHWEFFPLDSNVWSMLLPQCAFYEPGVQSDVSNYLMLKCLHSVQVLFGKFRKMSAFGAQSSALVQYLASKTMEESLSEPPSDQDGALDHLVVMDRSLDLLPVLLTPLTYEALLHQVFDVSCGQIELERPKAGLKNTERTVIALSNRDKTFASIRYKPFTSIFSFLSSNARRLKEVQSSAANMNVKEMKDFVQFQLKDLQQQYQSVSMHISASEIIQKSLGHMSERSIHIENGIVQKESNIYAKTFAFLQEAIAREFPLPRVKYIISLLHVCIGGLQSQDISFLKRKILEGYGYDKADGVHKFFLYLESVQVNCVSKHCIDSQITPKSQIPEGNHPSFVFGGLYQPLICSLVNRVLNGGVDHTKDPLPKSVPTTVHTRQSSPVARPNILVLFLGGFTYAEIAALNAIERNTGAKIIVASDIDIQ</sequence>
<comment type="similarity">
    <text evidence="1">Belongs to the STXBP/unc-18/SEC1 family.</text>
</comment>
<protein>
    <recommendedName>
        <fullName evidence="4">Vacuolar protein sorting-associated protein 33B</fullName>
    </recommendedName>
</protein>
<dbReference type="Gene3D" id="3.40.50.2060">
    <property type="match status" value="1"/>
</dbReference>
<dbReference type="InterPro" id="IPR027482">
    <property type="entry name" value="Sec1-like_dom2"/>
</dbReference>
<dbReference type="InterPro" id="IPR043154">
    <property type="entry name" value="Sec-1-like_dom1"/>
</dbReference>
<dbReference type="OrthoDB" id="10262528at2759"/>
<reference evidence="2 3" key="1">
    <citation type="journal article" date="2018" name="Nat. Ecol. Evol.">
        <title>Genomic signatures of mitonuclear coevolution across populations of Tigriopus californicus.</title>
        <authorList>
            <person name="Barreto F.S."/>
            <person name="Watson E.T."/>
            <person name="Lima T.G."/>
            <person name="Willett C.S."/>
            <person name="Edmands S."/>
            <person name="Li W."/>
            <person name="Burton R.S."/>
        </authorList>
    </citation>
    <scope>NUCLEOTIDE SEQUENCE [LARGE SCALE GENOMIC DNA]</scope>
    <source>
        <strain evidence="2 3">San Diego</strain>
    </source>
</reference>
<proteinExistence type="inferred from homology"/>
<evidence type="ECO:0000313" key="3">
    <source>
        <dbReference type="Proteomes" id="UP000318571"/>
    </source>
</evidence>
<accession>A0A553PH61</accession>